<keyword evidence="3" id="KW-0433">Leucine-rich repeat</keyword>
<dbReference type="InterPro" id="IPR001611">
    <property type="entry name" value="Leu-rich_rpt"/>
</dbReference>
<evidence type="ECO:0000256" key="8">
    <source>
        <dbReference type="ARBA" id="ARBA00023136"/>
    </source>
</evidence>
<dbReference type="FunFam" id="3.80.10.10:FF:000275">
    <property type="entry name" value="Leucine-rich repeat receptor-like protein kinase"/>
    <property type="match status" value="1"/>
</dbReference>
<gene>
    <name evidence="11" type="primary">LOC116204871</name>
</gene>
<organism evidence="10 11">
    <name type="scientific">Punica granatum</name>
    <name type="common">Pomegranate</name>
    <dbReference type="NCBI Taxonomy" id="22663"/>
    <lineage>
        <taxon>Eukaryota</taxon>
        <taxon>Viridiplantae</taxon>
        <taxon>Streptophyta</taxon>
        <taxon>Embryophyta</taxon>
        <taxon>Tracheophyta</taxon>
        <taxon>Spermatophyta</taxon>
        <taxon>Magnoliopsida</taxon>
        <taxon>eudicotyledons</taxon>
        <taxon>Gunneridae</taxon>
        <taxon>Pentapetalae</taxon>
        <taxon>rosids</taxon>
        <taxon>malvids</taxon>
        <taxon>Myrtales</taxon>
        <taxon>Lythraceae</taxon>
        <taxon>Punica</taxon>
    </lineage>
</organism>
<evidence type="ECO:0000256" key="3">
    <source>
        <dbReference type="ARBA" id="ARBA00022614"/>
    </source>
</evidence>
<proteinExistence type="inferred from homology"/>
<keyword evidence="8" id="KW-0472">Membrane</keyword>
<comment type="similarity">
    <text evidence="2">Belongs to the RLP family.</text>
</comment>
<keyword evidence="9" id="KW-0325">Glycoprotein</keyword>
<dbReference type="Gene3D" id="3.80.10.10">
    <property type="entry name" value="Ribonuclease Inhibitor"/>
    <property type="match status" value="2"/>
</dbReference>
<dbReference type="SUPFAM" id="SSF52058">
    <property type="entry name" value="L domain-like"/>
    <property type="match status" value="1"/>
</dbReference>
<keyword evidence="7" id="KW-1133">Transmembrane helix</keyword>
<dbReference type="AlphaFoldDB" id="A0A6P8D7I7"/>
<sequence length="446" mass="47365">MPTIESHLNVNTQTPPLSFPHKHITPKPQHATIAHCPFSPSLNPSHSQSKGHPNLPTMPASSSFFLLFLVFLSGSSLNVVDSLTAPSEVAALKAFKSAVKPSSIPSWSCLATWNFSAADPCSSPRRAFFTCGLSCSADSSRVTQLTLDPAGYSGTLTPLISKLSQLAILDLAENSFHGPIPPSISALSNLQILTLRSNSFSGSLPPSIASLRSLDSIDLAYNSLSGPLPKSMSSLANLKRLDLSFNKLTGSIPKLPADLLELAMKGNSLSGPLQRSSFDGLAQLEVIELSQNSLSGTLEPWLFLLPSIQQVDLANNTLTRVDVPRPPAGAGSSLVAVDLGFNRIEGNVPLNLASYPLLSSLSLRYNRLRGGIPVEFSKKQTLRRLFLDGNFLTGKPPPAFFSAATAFSGSLGYNCLQGCPASSQLCVPSQKPVAICRQAYGGKPRS</sequence>
<protein>
    <submittedName>
        <fullName evidence="11">Polygalacturonase inhibitor 1</fullName>
    </submittedName>
</protein>
<evidence type="ECO:0000256" key="5">
    <source>
        <dbReference type="ARBA" id="ARBA00022729"/>
    </source>
</evidence>
<dbReference type="PROSITE" id="PS51450">
    <property type="entry name" value="LRR"/>
    <property type="match status" value="1"/>
</dbReference>
<dbReference type="InterPro" id="IPR032675">
    <property type="entry name" value="LRR_dom_sf"/>
</dbReference>
<dbReference type="InterPro" id="IPR053213">
    <property type="entry name" value="RLP29"/>
</dbReference>
<dbReference type="OrthoDB" id="676979at2759"/>
<comment type="subcellular location">
    <subcellularLocation>
        <location evidence="1">Membrane</location>
        <topology evidence="1">Single-pass type I membrane protein</topology>
    </subcellularLocation>
</comment>
<evidence type="ECO:0000256" key="6">
    <source>
        <dbReference type="ARBA" id="ARBA00022737"/>
    </source>
</evidence>
<keyword evidence="6" id="KW-0677">Repeat</keyword>
<dbReference type="Proteomes" id="UP000515151">
    <property type="component" value="Chromosome 4"/>
</dbReference>
<keyword evidence="5" id="KW-0732">Signal</keyword>
<keyword evidence="10" id="KW-1185">Reference proteome</keyword>
<dbReference type="InterPro" id="IPR003591">
    <property type="entry name" value="Leu-rich_rpt_typical-subtyp"/>
</dbReference>
<evidence type="ECO:0000313" key="11">
    <source>
        <dbReference type="RefSeq" id="XP_031393082.1"/>
    </source>
</evidence>
<dbReference type="Pfam" id="PF13855">
    <property type="entry name" value="LRR_8"/>
    <property type="match status" value="1"/>
</dbReference>
<evidence type="ECO:0000256" key="9">
    <source>
        <dbReference type="ARBA" id="ARBA00023180"/>
    </source>
</evidence>
<reference evidence="10" key="1">
    <citation type="journal article" date="2020" name="Plant Biotechnol. J.">
        <title>The pomegranate (Punica granatum L.) draft genome dissects genetic divergence between soft- and hard-seeded cultivars.</title>
        <authorList>
            <person name="Luo X."/>
            <person name="Li H."/>
            <person name="Wu Z."/>
            <person name="Yao W."/>
            <person name="Zhao P."/>
            <person name="Cao D."/>
            <person name="Yu H."/>
            <person name="Li K."/>
            <person name="Poudel K."/>
            <person name="Zhao D."/>
            <person name="Zhang F."/>
            <person name="Xia X."/>
            <person name="Chen L."/>
            <person name="Wang Q."/>
            <person name="Jing D."/>
            <person name="Cao S."/>
        </authorList>
    </citation>
    <scope>NUCLEOTIDE SEQUENCE [LARGE SCALE GENOMIC DNA]</scope>
    <source>
        <strain evidence="10">cv. Tunisia</strain>
    </source>
</reference>
<name>A0A6P8D7I7_PUNGR</name>
<dbReference type="GO" id="GO:0016020">
    <property type="term" value="C:membrane"/>
    <property type="evidence" value="ECO:0007669"/>
    <property type="project" value="UniProtKB-SubCell"/>
</dbReference>
<evidence type="ECO:0000256" key="4">
    <source>
        <dbReference type="ARBA" id="ARBA00022692"/>
    </source>
</evidence>
<dbReference type="RefSeq" id="XP_031393082.1">
    <property type="nucleotide sequence ID" value="XM_031537222.1"/>
</dbReference>
<accession>A0A6P8D7I7</accession>
<evidence type="ECO:0000256" key="7">
    <source>
        <dbReference type="ARBA" id="ARBA00022989"/>
    </source>
</evidence>
<keyword evidence="4" id="KW-0812">Transmembrane</keyword>
<dbReference type="GeneID" id="116204871"/>
<evidence type="ECO:0000313" key="10">
    <source>
        <dbReference type="Proteomes" id="UP000515151"/>
    </source>
</evidence>
<evidence type="ECO:0000256" key="2">
    <source>
        <dbReference type="ARBA" id="ARBA00009592"/>
    </source>
</evidence>
<dbReference type="SMART" id="SM00369">
    <property type="entry name" value="LRR_TYP"/>
    <property type="match status" value="3"/>
</dbReference>
<dbReference type="PRINTS" id="PR00019">
    <property type="entry name" value="LEURICHRPT"/>
</dbReference>
<reference evidence="11" key="2">
    <citation type="submission" date="2025-08" db="UniProtKB">
        <authorList>
            <consortium name="RefSeq"/>
        </authorList>
    </citation>
    <scope>IDENTIFICATION</scope>
    <source>
        <tissue evidence="11">Leaf</tissue>
    </source>
</reference>
<dbReference type="Pfam" id="PF00560">
    <property type="entry name" value="LRR_1"/>
    <property type="match status" value="3"/>
</dbReference>
<dbReference type="PANTHER" id="PTHR48009:SF9">
    <property type="entry name" value="LRR RECEPTOR-LIKE SERINE_THREONINE-PROTEIN KINASE GSO1"/>
    <property type="match status" value="1"/>
</dbReference>
<evidence type="ECO:0000256" key="1">
    <source>
        <dbReference type="ARBA" id="ARBA00004479"/>
    </source>
</evidence>
<dbReference type="PANTHER" id="PTHR48009">
    <property type="entry name" value="LEUCINE-RICH REPEAT (LRR) FAMILY PROTEIN"/>
    <property type="match status" value="1"/>
</dbReference>